<dbReference type="EMBL" id="JBHTLT010000013">
    <property type="protein sequence ID" value="MFD1203962.1"/>
    <property type="molecule type" value="Genomic_DNA"/>
</dbReference>
<gene>
    <name evidence="1" type="ORF">ACFQ38_02310</name>
</gene>
<sequence>MRYEALMLQYPQLTIKEVTLPKGLAGVNFGNEIHLDKRRCRYEKHGILAEEIGHYETTYGDITNINDIRNWKLELVARRWGYEKVVSIDKLIECHELGHRTIDEVCTYLEVTPKYLKTSIEHYSSRYGISIIHKGYEVFFDPLYIRRAKKFYSK</sequence>
<organism evidence="1 2">
    <name type="scientific">Sporosarcina contaminans</name>
    <dbReference type="NCBI Taxonomy" id="633403"/>
    <lineage>
        <taxon>Bacteria</taxon>
        <taxon>Bacillati</taxon>
        <taxon>Bacillota</taxon>
        <taxon>Bacilli</taxon>
        <taxon>Bacillales</taxon>
        <taxon>Caryophanaceae</taxon>
        <taxon>Sporosarcina</taxon>
    </lineage>
</organism>
<comment type="caution">
    <text evidence="1">The sequence shown here is derived from an EMBL/GenBank/DDBJ whole genome shotgun (WGS) entry which is preliminary data.</text>
</comment>
<dbReference type="Proteomes" id="UP001597231">
    <property type="component" value="Unassembled WGS sequence"/>
</dbReference>
<evidence type="ECO:0000313" key="1">
    <source>
        <dbReference type="EMBL" id="MFD1203962.1"/>
    </source>
</evidence>
<evidence type="ECO:0000313" key="2">
    <source>
        <dbReference type="Proteomes" id="UP001597231"/>
    </source>
</evidence>
<keyword evidence="2" id="KW-1185">Reference proteome</keyword>
<dbReference type="RefSeq" id="WP_381479678.1">
    <property type="nucleotide sequence ID" value="NZ_JBHTLT010000013.1"/>
</dbReference>
<proteinExistence type="predicted"/>
<reference evidence="2" key="1">
    <citation type="journal article" date="2019" name="Int. J. Syst. Evol. Microbiol.">
        <title>The Global Catalogue of Microorganisms (GCM) 10K type strain sequencing project: providing services to taxonomists for standard genome sequencing and annotation.</title>
        <authorList>
            <consortium name="The Broad Institute Genomics Platform"/>
            <consortium name="The Broad Institute Genome Sequencing Center for Infectious Disease"/>
            <person name="Wu L."/>
            <person name="Ma J."/>
        </authorList>
    </citation>
    <scope>NUCLEOTIDE SEQUENCE [LARGE SCALE GENOMIC DNA]</scope>
    <source>
        <strain evidence="2">CCUG 53915</strain>
    </source>
</reference>
<accession>A0ABW3TTY3</accession>
<protein>
    <submittedName>
        <fullName evidence="1">ImmA/IrrE family metallo-endopeptidase</fullName>
    </submittedName>
</protein>
<name>A0ABW3TTY3_9BACL</name>